<organism evidence="2 3">
    <name type="scientific">Blattamonas nauphoetae</name>
    <dbReference type="NCBI Taxonomy" id="2049346"/>
    <lineage>
        <taxon>Eukaryota</taxon>
        <taxon>Metamonada</taxon>
        <taxon>Preaxostyla</taxon>
        <taxon>Oxymonadida</taxon>
        <taxon>Blattamonas</taxon>
    </lineage>
</organism>
<evidence type="ECO:0000313" key="3">
    <source>
        <dbReference type="Proteomes" id="UP001281761"/>
    </source>
</evidence>
<keyword evidence="1" id="KW-0732">Signal</keyword>
<feature type="chain" id="PRO_5045200118" evidence="1">
    <location>
        <begin position="26"/>
        <end position="222"/>
    </location>
</feature>
<accession>A0ABQ9XLL3</accession>
<sequence>MAKAKLHLSFLAVFPIVELITHTNGFELPERIEEPQTSDLYHCSASRDKLAFRLREGQQDHRRHRPLREDNHSKYFSATNMIVMINHEKSQPKEVRSSACPTSPDLFIDIWYYSQASSCPNAQSITITKPGRGDIRISFGLIQARRSDAHSKMEERIGLISRLLIQAYSLSELSGGIIPMAIKETTQRNLGVHKASSHLRNEENTVTHTELLLSSQQPHVTM</sequence>
<proteinExistence type="predicted"/>
<evidence type="ECO:0000256" key="1">
    <source>
        <dbReference type="SAM" id="SignalP"/>
    </source>
</evidence>
<dbReference type="Proteomes" id="UP001281761">
    <property type="component" value="Unassembled WGS sequence"/>
</dbReference>
<evidence type="ECO:0000313" key="2">
    <source>
        <dbReference type="EMBL" id="KAK2952639.1"/>
    </source>
</evidence>
<keyword evidence="3" id="KW-1185">Reference proteome</keyword>
<reference evidence="2 3" key="1">
    <citation type="journal article" date="2022" name="bioRxiv">
        <title>Genomics of Preaxostyla Flagellates Illuminates Evolutionary Transitions and the Path Towards Mitochondrial Loss.</title>
        <authorList>
            <person name="Novak L.V.F."/>
            <person name="Treitli S.C."/>
            <person name="Pyrih J."/>
            <person name="Halakuc P."/>
            <person name="Pipaliya S.V."/>
            <person name="Vacek V."/>
            <person name="Brzon O."/>
            <person name="Soukal P."/>
            <person name="Eme L."/>
            <person name="Dacks J.B."/>
            <person name="Karnkowska A."/>
            <person name="Elias M."/>
            <person name="Hampl V."/>
        </authorList>
    </citation>
    <scope>NUCLEOTIDE SEQUENCE [LARGE SCALE GENOMIC DNA]</scope>
    <source>
        <strain evidence="2">NAU3</strain>
        <tissue evidence="2">Gut</tissue>
    </source>
</reference>
<comment type="caution">
    <text evidence="2">The sequence shown here is derived from an EMBL/GenBank/DDBJ whole genome shotgun (WGS) entry which is preliminary data.</text>
</comment>
<name>A0ABQ9XLL3_9EUKA</name>
<gene>
    <name evidence="2" type="ORF">BLNAU_12467</name>
</gene>
<protein>
    <submittedName>
        <fullName evidence="2">Uncharacterized protein</fullName>
    </submittedName>
</protein>
<feature type="signal peptide" evidence="1">
    <location>
        <begin position="1"/>
        <end position="25"/>
    </location>
</feature>
<dbReference type="EMBL" id="JARBJD010000101">
    <property type="protein sequence ID" value="KAK2952639.1"/>
    <property type="molecule type" value="Genomic_DNA"/>
</dbReference>